<dbReference type="AlphaFoldDB" id="A0AAD4Q488"/>
<comment type="caution">
    <text evidence="1">The sequence shown here is derived from an EMBL/GenBank/DDBJ whole genome shotgun (WGS) entry which is preliminary data.</text>
</comment>
<evidence type="ECO:0000313" key="2">
    <source>
        <dbReference type="Proteomes" id="UP001201163"/>
    </source>
</evidence>
<evidence type="ECO:0000313" key="1">
    <source>
        <dbReference type="EMBL" id="KAH8983098.1"/>
    </source>
</evidence>
<dbReference type="EMBL" id="JAKELL010000092">
    <property type="protein sequence ID" value="KAH8983098.1"/>
    <property type="molecule type" value="Genomic_DNA"/>
</dbReference>
<evidence type="ECO:0008006" key="3">
    <source>
        <dbReference type="Google" id="ProtNLM"/>
    </source>
</evidence>
<protein>
    <recommendedName>
        <fullName evidence="3">BTB domain-containing protein</fullName>
    </recommendedName>
</protein>
<name>A0AAD4Q488_9AGAM</name>
<reference evidence="1" key="1">
    <citation type="submission" date="2022-01" db="EMBL/GenBank/DDBJ databases">
        <title>Comparative genomics reveals a dynamic genome evolution in the ectomycorrhizal milk-cap (Lactarius) mushrooms.</title>
        <authorList>
            <consortium name="DOE Joint Genome Institute"/>
            <person name="Lebreton A."/>
            <person name="Tang N."/>
            <person name="Kuo A."/>
            <person name="LaButti K."/>
            <person name="Drula E."/>
            <person name="Barry K."/>
            <person name="Clum A."/>
            <person name="Lipzen A."/>
            <person name="Mousain D."/>
            <person name="Ng V."/>
            <person name="Wang R."/>
            <person name="Wang X."/>
            <person name="Dai Y."/>
            <person name="Henrissat B."/>
            <person name="Grigoriev I.V."/>
            <person name="Guerin-Laguette A."/>
            <person name="Yu F."/>
            <person name="Martin F.M."/>
        </authorList>
    </citation>
    <scope>NUCLEOTIDE SEQUENCE</scope>
    <source>
        <strain evidence="1">QP</strain>
    </source>
</reference>
<gene>
    <name evidence="1" type="ORF">EDB92DRAFT_1611016</name>
</gene>
<organism evidence="1 2">
    <name type="scientific">Lactarius akahatsu</name>
    <dbReference type="NCBI Taxonomy" id="416441"/>
    <lineage>
        <taxon>Eukaryota</taxon>
        <taxon>Fungi</taxon>
        <taxon>Dikarya</taxon>
        <taxon>Basidiomycota</taxon>
        <taxon>Agaricomycotina</taxon>
        <taxon>Agaricomycetes</taxon>
        <taxon>Russulales</taxon>
        <taxon>Russulaceae</taxon>
        <taxon>Lactarius</taxon>
    </lineage>
</organism>
<keyword evidence="2" id="KW-1185">Reference proteome</keyword>
<accession>A0AAD4Q488</accession>
<dbReference type="Proteomes" id="UP001201163">
    <property type="component" value="Unassembled WGS sequence"/>
</dbReference>
<proteinExistence type="predicted"/>
<sequence>MNPPPGHVLFNDPDANVVLRSGDSQIFRVPKLYIIRSSTVLGELIRAASETFGAASAGFSSAGARLPEVQLYDRGTILSCLLTFILSVPSILPSSLDEKMELLSVAQKYEMSSVMDHIRGSLSQQDPPFIHKENALLSRTEVRTTS</sequence>